<evidence type="ECO:0000256" key="2">
    <source>
        <dbReference type="ARBA" id="ARBA00023015"/>
    </source>
</evidence>
<dbReference type="PROSITE" id="PS50931">
    <property type="entry name" value="HTH_LYSR"/>
    <property type="match status" value="1"/>
</dbReference>
<keyword evidence="3" id="KW-0238">DNA-binding</keyword>
<dbReference type="InterPro" id="IPR036388">
    <property type="entry name" value="WH-like_DNA-bd_sf"/>
</dbReference>
<comment type="caution">
    <text evidence="6">The sequence shown here is derived from an EMBL/GenBank/DDBJ whole genome shotgun (WGS) entry which is preliminary data.</text>
</comment>
<dbReference type="GO" id="GO:0003700">
    <property type="term" value="F:DNA-binding transcription factor activity"/>
    <property type="evidence" value="ECO:0007669"/>
    <property type="project" value="InterPro"/>
</dbReference>
<dbReference type="Gene3D" id="3.40.190.290">
    <property type="match status" value="1"/>
</dbReference>
<dbReference type="InterPro" id="IPR005119">
    <property type="entry name" value="LysR_subst-bd"/>
</dbReference>
<dbReference type="Gene3D" id="1.10.10.10">
    <property type="entry name" value="Winged helix-like DNA-binding domain superfamily/Winged helix DNA-binding domain"/>
    <property type="match status" value="1"/>
</dbReference>
<evidence type="ECO:0000313" key="6">
    <source>
        <dbReference type="EMBL" id="RAI01550.1"/>
    </source>
</evidence>
<comment type="similarity">
    <text evidence="1">Belongs to the LysR transcriptional regulatory family.</text>
</comment>
<reference evidence="6 7" key="1">
    <citation type="submission" date="2018-05" db="EMBL/GenBank/DDBJ databases">
        <title>Acuticoccus sediminis sp. nov., isolated from deep-sea sediment of Indian Ocean.</title>
        <authorList>
            <person name="Liu X."/>
            <person name="Lai Q."/>
            <person name="Du Y."/>
            <person name="Sun F."/>
            <person name="Zhang X."/>
            <person name="Wang S."/>
            <person name="Shao Z."/>
        </authorList>
    </citation>
    <scope>NUCLEOTIDE SEQUENCE [LARGE SCALE GENOMIC DNA]</scope>
    <source>
        <strain evidence="6 7">PTG4-2</strain>
    </source>
</reference>
<dbReference type="Pfam" id="PF00126">
    <property type="entry name" value="HTH_1"/>
    <property type="match status" value="1"/>
</dbReference>
<dbReference type="InterPro" id="IPR050950">
    <property type="entry name" value="HTH-type_LysR_regulators"/>
</dbReference>
<feature type="domain" description="HTH lysR-type" evidence="5">
    <location>
        <begin position="1"/>
        <end position="59"/>
    </location>
</feature>
<dbReference type="OrthoDB" id="5297263at2"/>
<dbReference type="PANTHER" id="PTHR30419">
    <property type="entry name" value="HTH-TYPE TRANSCRIPTIONAL REGULATOR YBHD"/>
    <property type="match status" value="1"/>
</dbReference>
<dbReference type="InterPro" id="IPR000847">
    <property type="entry name" value="LysR_HTH_N"/>
</dbReference>
<evidence type="ECO:0000256" key="4">
    <source>
        <dbReference type="ARBA" id="ARBA00023163"/>
    </source>
</evidence>
<organism evidence="6 7">
    <name type="scientific">Acuticoccus sediminis</name>
    <dbReference type="NCBI Taxonomy" id="2184697"/>
    <lineage>
        <taxon>Bacteria</taxon>
        <taxon>Pseudomonadati</taxon>
        <taxon>Pseudomonadota</taxon>
        <taxon>Alphaproteobacteria</taxon>
        <taxon>Hyphomicrobiales</taxon>
        <taxon>Amorphaceae</taxon>
        <taxon>Acuticoccus</taxon>
    </lineage>
</organism>
<keyword evidence="4" id="KW-0804">Transcription</keyword>
<dbReference type="AlphaFoldDB" id="A0A8B2NY75"/>
<dbReference type="GO" id="GO:0005829">
    <property type="term" value="C:cytosol"/>
    <property type="evidence" value="ECO:0007669"/>
    <property type="project" value="TreeGrafter"/>
</dbReference>
<dbReference type="GO" id="GO:0003677">
    <property type="term" value="F:DNA binding"/>
    <property type="evidence" value="ECO:0007669"/>
    <property type="project" value="UniProtKB-KW"/>
</dbReference>
<evidence type="ECO:0000313" key="7">
    <source>
        <dbReference type="Proteomes" id="UP000249590"/>
    </source>
</evidence>
<sequence>MRHMLTLDLIEAVARAGSIRKAAEVMHLTSSALNRRLQAFEEEFGTPLFERLPQGVRPNAAGELILKHIRAQRADLATVKAQVDDLVGMRRGHVAIACSQALTPFYLPDRIAAFRARHPGVTFTVNVRDRLAAEHELSQYTADLAIVFEPVNMADFDILCAVAQPVCAVMAQDHPLATRPKLRLRDCLDEPHVVPSARFGVRHLLDVALRRSSRKLRPVVEADSFEFMRRYVTHERAVGFEIPIGLTGAVAQGLTVRPLDAADVAPGHLLLGQLTGRTLPVAASRFAEELAEALRSLKIPGRTAEDA</sequence>
<dbReference type="InterPro" id="IPR036390">
    <property type="entry name" value="WH_DNA-bd_sf"/>
</dbReference>
<keyword evidence="2" id="KW-0805">Transcription regulation</keyword>
<dbReference type="SUPFAM" id="SSF46785">
    <property type="entry name" value="Winged helix' DNA-binding domain"/>
    <property type="match status" value="1"/>
</dbReference>
<accession>A0A8B2NY75</accession>
<dbReference type="Pfam" id="PF03466">
    <property type="entry name" value="LysR_substrate"/>
    <property type="match status" value="1"/>
</dbReference>
<proteinExistence type="inferred from homology"/>
<keyword evidence="7" id="KW-1185">Reference proteome</keyword>
<dbReference type="EMBL" id="QHHQ01000002">
    <property type="protein sequence ID" value="RAI01550.1"/>
    <property type="molecule type" value="Genomic_DNA"/>
</dbReference>
<evidence type="ECO:0000256" key="3">
    <source>
        <dbReference type="ARBA" id="ARBA00023125"/>
    </source>
</evidence>
<dbReference type="SUPFAM" id="SSF53850">
    <property type="entry name" value="Periplasmic binding protein-like II"/>
    <property type="match status" value="1"/>
</dbReference>
<gene>
    <name evidence="6" type="ORF">DLJ53_08980</name>
</gene>
<evidence type="ECO:0000256" key="1">
    <source>
        <dbReference type="ARBA" id="ARBA00009437"/>
    </source>
</evidence>
<evidence type="ECO:0000259" key="5">
    <source>
        <dbReference type="PROSITE" id="PS50931"/>
    </source>
</evidence>
<name>A0A8B2NY75_9HYPH</name>
<protein>
    <recommendedName>
        <fullName evidence="5">HTH lysR-type domain-containing protein</fullName>
    </recommendedName>
</protein>
<dbReference type="RefSeq" id="WP_111344467.1">
    <property type="nucleotide sequence ID" value="NZ_JAIWKD010000002.1"/>
</dbReference>
<dbReference type="Proteomes" id="UP000249590">
    <property type="component" value="Unassembled WGS sequence"/>
</dbReference>